<keyword evidence="1" id="KW-0175">Coiled coil</keyword>
<dbReference type="AlphaFoldDB" id="A0A174V095"/>
<evidence type="ECO:0000256" key="1">
    <source>
        <dbReference type="SAM" id="Coils"/>
    </source>
</evidence>
<dbReference type="RefSeq" id="WP_055220003.1">
    <property type="nucleotide sequence ID" value="NZ_CZBI01000004.1"/>
</dbReference>
<dbReference type="PROSITE" id="PS51257">
    <property type="entry name" value="PROKAR_LIPOPROTEIN"/>
    <property type="match status" value="1"/>
</dbReference>
<sequence>MEKLVRRPNAVILFISLSLLMMLTTSCQEIKLKAAIEVANKQCPMEMGEAGKITSIVFDGENVVYTFYLNEEIANIKALQKNPESMKTSLKTMFQNPSKEVKTLLDLVVKCKAGLQMIFIGKDSGEQVVCELATDEIKEALNADVNASESELAKLESQVHMANLQFPMKASEEVIIEKVELNDEAVIYICRVDEDLCDMDQIEANAVEVKKGIVETLADQTDIATQLFIKYCVNCNRNITYRYIGNQSEVQHDVVITVSELKDLLKKE</sequence>
<proteinExistence type="predicted"/>
<reference evidence="2 3" key="1">
    <citation type="submission" date="2015-09" db="EMBL/GenBank/DDBJ databases">
        <authorList>
            <consortium name="Pathogen Informatics"/>
        </authorList>
    </citation>
    <scope>NUCLEOTIDE SEQUENCE [LARGE SCALE GENOMIC DNA]</scope>
    <source>
        <strain evidence="2 3">2789STDY5834945</strain>
    </source>
</reference>
<evidence type="ECO:0000313" key="3">
    <source>
        <dbReference type="Proteomes" id="UP000095541"/>
    </source>
</evidence>
<accession>A0A174V095</accession>
<name>A0A174V095_BACT4</name>
<protein>
    <submittedName>
        <fullName evidence="2">Uncharacterized protein</fullName>
    </submittedName>
</protein>
<dbReference type="Proteomes" id="UP000095541">
    <property type="component" value="Unassembled WGS sequence"/>
</dbReference>
<gene>
    <name evidence="2" type="ORF">ERS852557_03157</name>
</gene>
<feature type="coiled-coil region" evidence="1">
    <location>
        <begin position="138"/>
        <end position="165"/>
    </location>
</feature>
<evidence type="ECO:0000313" key="2">
    <source>
        <dbReference type="EMBL" id="CUQ24599.1"/>
    </source>
</evidence>
<organism evidence="2 3">
    <name type="scientific">Bacteroides thetaiotaomicron</name>
    <dbReference type="NCBI Taxonomy" id="818"/>
    <lineage>
        <taxon>Bacteria</taxon>
        <taxon>Pseudomonadati</taxon>
        <taxon>Bacteroidota</taxon>
        <taxon>Bacteroidia</taxon>
        <taxon>Bacteroidales</taxon>
        <taxon>Bacteroidaceae</taxon>
        <taxon>Bacteroides</taxon>
    </lineage>
</organism>
<dbReference type="EMBL" id="CZBI01000004">
    <property type="protein sequence ID" value="CUQ24599.1"/>
    <property type="molecule type" value="Genomic_DNA"/>
</dbReference>